<evidence type="ECO:0000313" key="4">
    <source>
        <dbReference type="EMBL" id="KGN79730.1"/>
    </source>
</evidence>
<gene>
    <name evidence="4" type="ORF">HQ35_06920</name>
</gene>
<evidence type="ECO:0000256" key="1">
    <source>
        <dbReference type="ARBA" id="ARBA00022741"/>
    </source>
</evidence>
<dbReference type="InterPro" id="IPR000160">
    <property type="entry name" value="GGDEF_dom"/>
</dbReference>
<evidence type="ECO:0000259" key="3">
    <source>
        <dbReference type="PROSITE" id="PS50887"/>
    </source>
</evidence>
<dbReference type="GO" id="GO:0000166">
    <property type="term" value="F:nucleotide binding"/>
    <property type="evidence" value="ECO:0007669"/>
    <property type="project" value="UniProtKB-KW"/>
</dbReference>
<dbReference type="Gene3D" id="3.30.70.270">
    <property type="match status" value="1"/>
</dbReference>
<dbReference type="Pfam" id="PF12469">
    <property type="entry name" value="Cmr2_N"/>
    <property type="match status" value="1"/>
</dbReference>
<sequence length="503" mass="57365">MNTNTYTAVTIGPIFKTIGKARSVKAFWTASYMFSWIMKRLIEELRGCSILSPHLPEEEPSFDTIKTKVGLFPDRLFIEGDAKAHVERAKENIIKELTEKFNKIFDSEIGIGDIQGYISISTILVDVPDAEEGPLKILNEYLDTQELFCKSSPQGKDYMEEFMENAENGFLQGFKGKDKRPFESTSEIAVSGWLSPDMIKENLSDKSEIDYTKLTKEDGYRNCYKYLAIIEADGDNFGKYIRKLSSSDDMRNFAKSFFNFSVDVANKLRNETKAVPVYIGGDDLKLFAPILGGDVEKDIFRIIEIIDGCFQDFLKELSADEKPSMSYGVSIFYHKSPMSEAMDVAIGTLDKVKKTETKDAVAISIRKHSGKKIEFQLPRKHSDATSDIRNHTLYAKSVELIRAFKGDVSMINSLIYWIEEMYEAIFTDSVTGNRNRIKAVFANFFDEDVHKNHRGEGGFFERLEEFIYLMHENKDAPQTQEGKKALLHGILRYCQFVTAKDEK</sequence>
<dbReference type="RefSeq" id="WP_036852014.1">
    <property type="nucleotide sequence ID" value="NZ_JQJD01000047.1"/>
</dbReference>
<dbReference type="InterPro" id="IPR043128">
    <property type="entry name" value="Rev_trsase/Diguanyl_cyclase"/>
</dbReference>
<dbReference type="InterPro" id="IPR013407">
    <property type="entry name" value="CRISPR-assoc_prot_Cmr2"/>
</dbReference>
<comment type="caution">
    <text evidence="4">The sequence shown here is derived from an EMBL/GenBank/DDBJ whole genome shotgun (WGS) entry which is preliminary data.</text>
</comment>
<dbReference type="EMBL" id="JQJD01000047">
    <property type="protein sequence ID" value="KGN79730.1"/>
    <property type="molecule type" value="Genomic_DNA"/>
</dbReference>
<dbReference type="OrthoDB" id="9758700at2"/>
<keyword evidence="5" id="KW-1185">Reference proteome</keyword>
<dbReference type="Proteomes" id="UP000030125">
    <property type="component" value="Unassembled WGS sequence"/>
</dbReference>
<dbReference type="PROSITE" id="PS50887">
    <property type="entry name" value="GGDEF"/>
    <property type="match status" value="1"/>
</dbReference>
<dbReference type="GO" id="GO:0051607">
    <property type="term" value="P:defense response to virus"/>
    <property type="evidence" value="ECO:0007669"/>
    <property type="project" value="UniProtKB-KW"/>
</dbReference>
<dbReference type="Gene3D" id="3.30.70.2220">
    <property type="entry name" value="CRISPR-Cas system, Cmr2 subunit, D1 domain, cysteine cluster"/>
    <property type="match status" value="1"/>
</dbReference>
<reference evidence="4 5" key="1">
    <citation type="submission" date="2014-08" db="EMBL/GenBank/DDBJ databases">
        <title>Porphyromonas cangingivalis strain:COT-109_OH1386 Genome sequencing.</title>
        <authorList>
            <person name="Wallis C."/>
            <person name="Deusch O."/>
            <person name="O'Flynn C."/>
            <person name="Davis I."/>
            <person name="Jospin G."/>
            <person name="Darling A.E."/>
            <person name="Coil D.A."/>
            <person name="Alexiev A."/>
            <person name="Horsfall A."/>
            <person name="Kirkwood N."/>
            <person name="Harris S."/>
            <person name="Eisen J.A."/>
        </authorList>
    </citation>
    <scope>NUCLEOTIDE SEQUENCE [LARGE SCALE GENOMIC DNA]</scope>
    <source>
        <strain evidence="5">COT-109 OH1386</strain>
    </source>
</reference>
<proteinExistence type="predicted"/>
<dbReference type="InterPro" id="IPR024615">
    <property type="entry name" value="CRISPR-assoc_Cmr2_N"/>
</dbReference>
<organism evidence="4 5">
    <name type="scientific">Porphyromonas cangingivalis</name>
    <dbReference type="NCBI Taxonomy" id="36874"/>
    <lineage>
        <taxon>Bacteria</taxon>
        <taxon>Pseudomonadati</taxon>
        <taxon>Bacteroidota</taxon>
        <taxon>Bacteroidia</taxon>
        <taxon>Bacteroidales</taxon>
        <taxon>Porphyromonadaceae</taxon>
        <taxon>Porphyromonas</taxon>
    </lineage>
</organism>
<dbReference type="Pfam" id="PF22335">
    <property type="entry name" value="Cas10-Cmr2_palm2"/>
    <property type="match status" value="1"/>
</dbReference>
<keyword evidence="1" id="KW-0547">Nucleotide-binding</keyword>
<dbReference type="InterPro" id="IPR054767">
    <property type="entry name" value="Cas10-Cmr2_palm2"/>
</dbReference>
<dbReference type="AlphaFoldDB" id="A0A0A2EQH2"/>
<dbReference type="NCBIfam" id="TIGR02577">
    <property type="entry name" value="cas_TM1794_Cmr2"/>
    <property type="match status" value="1"/>
</dbReference>
<feature type="domain" description="GGDEF" evidence="3">
    <location>
        <begin position="225"/>
        <end position="366"/>
    </location>
</feature>
<accession>A0A0A2EQH2</accession>
<protein>
    <recommendedName>
        <fullName evidence="3">GGDEF domain-containing protein</fullName>
    </recommendedName>
</protein>
<dbReference type="InterPro" id="IPR038242">
    <property type="entry name" value="Cmr2_N"/>
</dbReference>
<keyword evidence="2" id="KW-0051">Antiviral defense</keyword>
<evidence type="ECO:0000256" key="2">
    <source>
        <dbReference type="ARBA" id="ARBA00023118"/>
    </source>
</evidence>
<name>A0A0A2EQH2_PORCN</name>
<evidence type="ECO:0000313" key="5">
    <source>
        <dbReference type="Proteomes" id="UP000030125"/>
    </source>
</evidence>